<dbReference type="EMBL" id="CACVAT010000016">
    <property type="protein sequence ID" value="CAA6800342.1"/>
    <property type="molecule type" value="Genomic_DNA"/>
</dbReference>
<keyword evidence="1" id="KW-0472">Membrane</keyword>
<evidence type="ECO:0000313" key="2">
    <source>
        <dbReference type="EMBL" id="CAA6800342.1"/>
    </source>
</evidence>
<keyword evidence="1" id="KW-1133">Transmembrane helix</keyword>
<gene>
    <name evidence="2" type="ORF">HELGO_WM28081</name>
</gene>
<dbReference type="AlphaFoldDB" id="A0A6S6S7E1"/>
<accession>A0A6S6S7E1</accession>
<feature type="transmembrane region" description="Helical" evidence="1">
    <location>
        <begin position="35"/>
        <end position="53"/>
    </location>
</feature>
<protein>
    <submittedName>
        <fullName evidence="2">Uncharacterized protein</fullName>
    </submittedName>
</protein>
<name>A0A6S6S7E1_9GAMM</name>
<keyword evidence="1" id="KW-0812">Transmembrane</keyword>
<organism evidence="2">
    <name type="scientific">uncultured Thiotrichaceae bacterium</name>
    <dbReference type="NCBI Taxonomy" id="298394"/>
    <lineage>
        <taxon>Bacteria</taxon>
        <taxon>Pseudomonadati</taxon>
        <taxon>Pseudomonadota</taxon>
        <taxon>Gammaproteobacteria</taxon>
        <taxon>Thiotrichales</taxon>
        <taxon>Thiotrichaceae</taxon>
        <taxon>environmental samples</taxon>
    </lineage>
</organism>
<evidence type="ECO:0000256" key="1">
    <source>
        <dbReference type="SAM" id="Phobius"/>
    </source>
</evidence>
<reference evidence="2" key="1">
    <citation type="submission" date="2020-01" db="EMBL/GenBank/DDBJ databases">
        <authorList>
            <person name="Meier V. D."/>
            <person name="Meier V D."/>
        </authorList>
    </citation>
    <scope>NUCLEOTIDE SEQUENCE</scope>
    <source>
        <strain evidence="2">HLG_WM_MAG_09</strain>
    </source>
</reference>
<proteinExistence type="predicted"/>
<sequence>MNSPRKNPFRKTALDAFIGALGDGSKPELLTPYPFWLKPLVIILLLVLIGWVLSMD</sequence>